<dbReference type="Pfam" id="PF00929">
    <property type="entry name" value="RNase_T"/>
    <property type="match status" value="1"/>
</dbReference>
<evidence type="ECO:0000313" key="3">
    <source>
        <dbReference type="EMBL" id="PCC82140.1"/>
    </source>
</evidence>
<dbReference type="InterPro" id="IPR036420">
    <property type="entry name" value="BRCT_dom_sf"/>
</dbReference>
<evidence type="ECO:0000256" key="1">
    <source>
        <dbReference type="SAM" id="MobiDB-lite"/>
    </source>
</evidence>
<dbReference type="GO" id="GO:0003676">
    <property type="term" value="F:nucleic acid binding"/>
    <property type="evidence" value="ECO:0007669"/>
    <property type="project" value="InterPro"/>
</dbReference>
<evidence type="ECO:0000313" key="4">
    <source>
        <dbReference type="Proteomes" id="UP000218690"/>
    </source>
</evidence>
<dbReference type="CDD" id="cd06130">
    <property type="entry name" value="DNA_pol_III_epsilon_like"/>
    <property type="match status" value="1"/>
</dbReference>
<dbReference type="SUPFAM" id="SSF53098">
    <property type="entry name" value="Ribonuclease H-like"/>
    <property type="match status" value="1"/>
</dbReference>
<dbReference type="SUPFAM" id="SSF52113">
    <property type="entry name" value="BRCT domain"/>
    <property type="match status" value="1"/>
</dbReference>
<dbReference type="CDD" id="cd17748">
    <property type="entry name" value="BRCT_DNA_ligase_like"/>
    <property type="match status" value="1"/>
</dbReference>
<comment type="caution">
    <text evidence="3">The sequence shown here is derived from an EMBL/GenBank/DDBJ whole genome shotgun (WGS) entry which is preliminary data.</text>
</comment>
<feature type="compositionally biased region" description="Basic and acidic residues" evidence="1">
    <location>
        <begin position="325"/>
        <end position="338"/>
    </location>
</feature>
<organism evidence="3 4">
    <name type="scientific">Corynebacterium accolens</name>
    <dbReference type="NCBI Taxonomy" id="38284"/>
    <lineage>
        <taxon>Bacteria</taxon>
        <taxon>Bacillati</taxon>
        <taxon>Actinomycetota</taxon>
        <taxon>Actinomycetes</taxon>
        <taxon>Mycobacteriales</taxon>
        <taxon>Corynebacteriaceae</taxon>
        <taxon>Corynebacterium</taxon>
    </lineage>
</organism>
<proteinExistence type="predicted"/>
<dbReference type="AlphaFoldDB" id="A0A2A4AIM3"/>
<feature type="domain" description="BRCT" evidence="2">
    <location>
        <begin position="362"/>
        <end position="453"/>
    </location>
</feature>
<sequence>MSFHAHATRIDVTNKELIFQASLLSVCLGKAKQEQVALSDVTDVTVCAPTAAGFGYVELGGVGKRIAFAPNQDAAAFARAVEAALRGEAPAEAASVSRLNFTAVDVETANDDWGSVCQIGAVRFRDGQETESRTWLCTPPPGLEKFADINISIHGIKPADVEGAQPFAEAAAELFEFMDGDVLVAHNAQFDSTALRQGLLKAGGSIPEITLACSLALARDASSAGVIDVVNHKLPTVAAFCGADDFQHHEATADARAAGVIVADLARRFGHVGSVDELFRSREFSLGKLDKEAILPVLRAHTAPTSAADLGAGTDFRDKTRKSGTKTDAKAGGKEKKSGRGPAPWQSVATPDTIPDPNLDADPEGALFGQNVTLTGDFEPFDKGLLWKGIAERGGKIGKNVTKKTTILVLGEWATKTSKEKRAEELIEKGQDIALWPASKLLEELQLNEQPPF</sequence>
<dbReference type="PROSITE" id="PS50172">
    <property type="entry name" value="BRCT"/>
    <property type="match status" value="1"/>
</dbReference>
<dbReference type="InterPro" id="IPR036397">
    <property type="entry name" value="RNaseH_sf"/>
</dbReference>
<feature type="region of interest" description="Disordered" evidence="1">
    <location>
        <begin position="309"/>
        <end position="364"/>
    </location>
</feature>
<dbReference type="InterPro" id="IPR013520">
    <property type="entry name" value="Ribonucl_H"/>
</dbReference>
<dbReference type="PANTHER" id="PTHR30231:SF42">
    <property type="entry name" value="EXONUCLEASE"/>
    <property type="match status" value="1"/>
</dbReference>
<dbReference type="InterPro" id="IPR012337">
    <property type="entry name" value="RNaseH-like_sf"/>
</dbReference>
<reference evidence="3 4" key="1">
    <citation type="submission" date="2017-09" db="EMBL/GenBank/DDBJ databases">
        <title>Draft Genome Sequence of Corynebacterium accolens AH4003.</title>
        <authorList>
            <person name="Chen Y."/>
            <person name="Oosthuysen W.F."/>
            <person name="Kelley S."/>
            <person name="Horswill A."/>
        </authorList>
    </citation>
    <scope>NUCLEOTIDE SEQUENCE [LARGE SCALE GENOMIC DNA]</scope>
    <source>
        <strain evidence="3 4">AH4003</strain>
    </source>
</reference>
<name>A0A2A4AIM3_9CORY</name>
<dbReference type="GO" id="GO:0005829">
    <property type="term" value="C:cytosol"/>
    <property type="evidence" value="ECO:0007669"/>
    <property type="project" value="TreeGrafter"/>
</dbReference>
<dbReference type="PANTHER" id="PTHR30231">
    <property type="entry name" value="DNA POLYMERASE III SUBUNIT EPSILON"/>
    <property type="match status" value="1"/>
</dbReference>
<dbReference type="Gene3D" id="3.30.420.10">
    <property type="entry name" value="Ribonuclease H-like superfamily/Ribonuclease H"/>
    <property type="match status" value="1"/>
</dbReference>
<dbReference type="Gene3D" id="3.40.50.10190">
    <property type="entry name" value="BRCT domain"/>
    <property type="match status" value="1"/>
</dbReference>
<dbReference type="SMART" id="SM00479">
    <property type="entry name" value="EXOIII"/>
    <property type="match status" value="1"/>
</dbReference>
<dbReference type="GO" id="GO:0008408">
    <property type="term" value="F:3'-5' exonuclease activity"/>
    <property type="evidence" value="ECO:0007669"/>
    <property type="project" value="TreeGrafter"/>
</dbReference>
<dbReference type="InterPro" id="IPR001357">
    <property type="entry name" value="BRCT_dom"/>
</dbReference>
<dbReference type="Proteomes" id="UP000218690">
    <property type="component" value="Unassembled WGS sequence"/>
</dbReference>
<gene>
    <name evidence="3" type="ORF">COM45_10560</name>
</gene>
<evidence type="ECO:0000259" key="2">
    <source>
        <dbReference type="PROSITE" id="PS50172"/>
    </source>
</evidence>
<accession>A0A2A4AIM3</accession>
<protein>
    <submittedName>
        <fullName evidence="3">DNA polymerase III subunit epsilon</fullName>
    </submittedName>
</protein>
<dbReference type="EMBL" id="NWBP01000033">
    <property type="protein sequence ID" value="PCC82140.1"/>
    <property type="molecule type" value="Genomic_DNA"/>
</dbReference>